<evidence type="ECO:0000256" key="1">
    <source>
        <dbReference type="SAM" id="MobiDB-lite"/>
    </source>
</evidence>
<evidence type="ECO:0000313" key="3">
    <source>
        <dbReference type="EMBL" id="ATD67495.1"/>
    </source>
</evidence>
<reference evidence="4" key="1">
    <citation type="submission" date="2017-09" db="EMBL/GenBank/DDBJ databases">
        <title>Luteimonas liuhanmingii sp.nov., isolated from the intestinal contents of Tibetan Plateau Pika in Yushu, Qinghai Province, China.</title>
        <authorList>
            <person name="Gui Z."/>
        </authorList>
    </citation>
    <scope>NUCLEOTIDE SEQUENCE [LARGE SCALE GENOMIC DNA]</scope>
    <source>
        <strain evidence="4">100111</strain>
    </source>
</reference>
<evidence type="ECO:0000313" key="4">
    <source>
        <dbReference type="Proteomes" id="UP000218968"/>
    </source>
</evidence>
<keyword evidence="4" id="KW-1185">Reference proteome</keyword>
<feature type="region of interest" description="Disordered" evidence="1">
    <location>
        <begin position="164"/>
        <end position="185"/>
    </location>
</feature>
<gene>
    <name evidence="3" type="ORF">CNR27_08635</name>
</gene>
<organism evidence="3 4">
    <name type="scientific">Luteimonas chenhongjianii</name>
    <dbReference type="NCBI Taxonomy" id="2006110"/>
    <lineage>
        <taxon>Bacteria</taxon>
        <taxon>Pseudomonadati</taxon>
        <taxon>Pseudomonadota</taxon>
        <taxon>Gammaproteobacteria</taxon>
        <taxon>Lysobacterales</taxon>
        <taxon>Lysobacteraceae</taxon>
        <taxon>Luteimonas</taxon>
    </lineage>
</organism>
<sequence>MLAAALACLALAAHAQPAGLDATLRAGGYVAVPMTRHGDAHLAIELHVNGVRGRFIVDTGAGRTVIDRAAQSRFADGRDVVAGGVATGAGGSGLAIAALPGSRLRIGAYRDDAFTAHFLALDHVNAAFSQRGEAAVDGVVGADVLVRGAAVIDYPNLRLYLRNPDAGRGAGSPSPTSSPSSSGQR</sequence>
<protein>
    <recommendedName>
        <fullName evidence="5">Peptidase A2 domain-containing protein</fullName>
    </recommendedName>
</protein>
<evidence type="ECO:0000256" key="2">
    <source>
        <dbReference type="SAM" id="SignalP"/>
    </source>
</evidence>
<dbReference type="SUPFAM" id="SSF50630">
    <property type="entry name" value="Acid proteases"/>
    <property type="match status" value="1"/>
</dbReference>
<keyword evidence="2" id="KW-0732">Signal</keyword>
<dbReference type="Pfam" id="PF13650">
    <property type="entry name" value="Asp_protease_2"/>
    <property type="match status" value="1"/>
</dbReference>
<feature type="signal peptide" evidence="2">
    <location>
        <begin position="1"/>
        <end position="15"/>
    </location>
</feature>
<dbReference type="InterPro" id="IPR021109">
    <property type="entry name" value="Peptidase_aspartic_dom_sf"/>
</dbReference>
<dbReference type="Proteomes" id="UP000218968">
    <property type="component" value="Chromosome"/>
</dbReference>
<accession>A0A290XEC9</accession>
<dbReference type="AlphaFoldDB" id="A0A290XEC9"/>
<dbReference type="KEGG" id="lum:CNR27_08635"/>
<feature type="chain" id="PRO_5013036033" description="Peptidase A2 domain-containing protein" evidence="2">
    <location>
        <begin position="16"/>
        <end position="185"/>
    </location>
</feature>
<proteinExistence type="predicted"/>
<evidence type="ECO:0008006" key="5">
    <source>
        <dbReference type="Google" id="ProtNLM"/>
    </source>
</evidence>
<feature type="compositionally biased region" description="Low complexity" evidence="1">
    <location>
        <begin position="172"/>
        <end position="185"/>
    </location>
</feature>
<dbReference type="Gene3D" id="2.40.70.10">
    <property type="entry name" value="Acid Proteases"/>
    <property type="match status" value="1"/>
</dbReference>
<dbReference type="EMBL" id="CP023406">
    <property type="protein sequence ID" value="ATD67495.1"/>
    <property type="molecule type" value="Genomic_DNA"/>
</dbReference>
<name>A0A290XEC9_9GAMM</name>